<dbReference type="OrthoDB" id="1094370at2"/>
<dbReference type="Proteomes" id="UP000216311">
    <property type="component" value="Unassembled WGS sequence"/>
</dbReference>
<dbReference type="InterPro" id="IPR012349">
    <property type="entry name" value="Split_barrel_FMN-bd"/>
</dbReference>
<dbReference type="GO" id="GO:0070967">
    <property type="term" value="F:coenzyme F420 binding"/>
    <property type="evidence" value="ECO:0007669"/>
    <property type="project" value="TreeGrafter"/>
</dbReference>
<dbReference type="NCBIfam" id="TIGR03618">
    <property type="entry name" value="Rv1155_F420"/>
    <property type="match status" value="1"/>
</dbReference>
<proteinExistence type="predicted"/>
<dbReference type="EMBL" id="NMVQ01000012">
    <property type="protein sequence ID" value="OYO21874.1"/>
    <property type="molecule type" value="Genomic_DNA"/>
</dbReference>
<evidence type="ECO:0000313" key="3">
    <source>
        <dbReference type="EMBL" id="OYO21874.1"/>
    </source>
</evidence>
<dbReference type="GO" id="GO:0005829">
    <property type="term" value="C:cytosol"/>
    <property type="evidence" value="ECO:0007669"/>
    <property type="project" value="TreeGrafter"/>
</dbReference>
<name>A0A255H5T3_9ACTN</name>
<evidence type="ECO:0000313" key="4">
    <source>
        <dbReference type="Proteomes" id="UP000216311"/>
    </source>
</evidence>
<accession>A0A255H5T3</accession>
<organism evidence="3 4">
    <name type="scientific">Enemella dayhoffiae</name>
    <dbReference type="NCBI Taxonomy" id="2016507"/>
    <lineage>
        <taxon>Bacteria</taxon>
        <taxon>Bacillati</taxon>
        <taxon>Actinomycetota</taxon>
        <taxon>Actinomycetes</taxon>
        <taxon>Propionibacteriales</taxon>
        <taxon>Propionibacteriaceae</taxon>
        <taxon>Enemella</taxon>
    </lineage>
</organism>
<dbReference type="InterPro" id="IPR019920">
    <property type="entry name" value="F420-binding_dom_put"/>
</dbReference>
<reference evidence="3 4" key="1">
    <citation type="submission" date="2017-07" db="EMBL/GenBank/DDBJ databases">
        <title>Draft whole genome sequences of clinical Proprionibacteriaceae strains.</title>
        <authorList>
            <person name="Bernier A.-M."/>
            <person name="Bernard K."/>
            <person name="Domingo M.-C."/>
        </authorList>
    </citation>
    <scope>NUCLEOTIDE SEQUENCE [LARGE SCALE GENOMIC DNA]</scope>
    <source>
        <strain evidence="3 4">NML 130396</strain>
    </source>
</reference>
<dbReference type="Pfam" id="PF01243">
    <property type="entry name" value="PNPOx_N"/>
    <property type="match status" value="1"/>
</dbReference>
<sequence length="141" mass="15706">MGEQQVNLTKILAENKLGVLATIRRDGRPQLSNVMYAYDAERRLILVSVTADRAKTRNVLRDPRAVIQVQGGSPWQYAVADGAVTLSPVTEEPGDAAGEELVELYRTLSGEHEDWDAYRADMIAQRRQVLRLSVDHLYGIG</sequence>
<dbReference type="SUPFAM" id="SSF50475">
    <property type="entry name" value="FMN-binding split barrel"/>
    <property type="match status" value="1"/>
</dbReference>
<dbReference type="PANTHER" id="PTHR35176:SF2">
    <property type="entry name" value="F420H(2)-DEPENDENT REDUCTASE RV1155"/>
    <property type="match status" value="1"/>
</dbReference>
<dbReference type="InterPro" id="IPR011576">
    <property type="entry name" value="Pyridox_Oxase_N"/>
</dbReference>
<feature type="domain" description="Pyridoxamine 5'-phosphate oxidase N-terminal" evidence="2">
    <location>
        <begin position="10"/>
        <end position="138"/>
    </location>
</feature>
<keyword evidence="1" id="KW-0560">Oxidoreductase</keyword>
<evidence type="ECO:0000256" key="1">
    <source>
        <dbReference type="ARBA" id="ARBA00023002"/>
    </source>
</evidence>
<gene>
    <name evidence="3" type="ORF">CGZ93_07970</name>
</gene>
<comment type="caution">
    <text evidence="3">The sequence shown here is derived from an EMBL/GenBank/DDBJ whole genome shotgun (WGS) entry which is preliminary data.</text>
</comment>
<keyword evidence="4" id="KW-1185">Reference proteome</keyword>
<protein>
    <submittedName>
        <fullName evidence="3">PPOX class F420-dependent enzyme</fullName>
    </submittedName>
</protein>
<dbReference type="Gene3D" id="2.30.110.10">
    <property type="entry name" value="Electron Transport, Fmn-binding Protein, Chain A"/>
    <property type="match status" value="1"/>
</dbReference>
<dbReference type="AlphaFoldDB" id="A0A255H5T3"/>
<dbReference type="GO" id="GO:0016627">
    <property type="term" value="F:oxidoreductase activity, acting on the CH-CH group of donors"/>
    <property type="evidence" value="ECO:0007669"/>
    <property type="project" value="TreeGrafter"/>
</dbReference>
<evidence type="ECO:0000259" key="2">
    <source>
        <dbReference type="Pfam" id="PF01243"/>
    </source>
</evidence>
<dbReference type="PANTHER" id="PTHR35176">
    <property type="entry name" value="HEME OXYGENASE HI_0854-RELATED"/>
    <property type="match status" value="1"/>
</dbReference>
<dbReference type="InterPro" id="IPR052019">
    <property type="entry name" value="F420H2_bilvrd_red/Heme_oxyg"/>
</dbReference>
<dbReference type="RefSeq" id="WP_094363618.1">
    <property type="nucleotide sequence ID" value="NZ_NMVQ01000012.1"/>
</dbReference>